<evidence type="ECO:0000313" key="11">
    <source>
        <dbReference type="Proteomes" id="UP000054565"/>
    </source>
</evidence>
<dbReference type="EMBL" id="DS028100">
    <property type="protein sequence ID" value="KMP09976.1"/>
    <property type="molecule type" value="Genomic_DNA"/>
</dbReference>
<keyword evidence="5 7" id="KW-0378">Hydrolase</keyword>
<dbReference type="Gene3D" id="2.115.10.20">
    <property type="entry name" value="Glycosyl hydrolase domain, family 43"/>
    <property type="match status" value="1"/>
</dbReference>
<organism evidence="10 11">
    <name type="scientific">Coccidioides immitis RMSCC 2394</name>
    <dbReference type="NCBI Taxonomy" id="404692"/>
    <lineage>
        <taxon>Eukaryota</taxon>
        <taxon>Fungi</taxon>
        <taxon>Dikarya</taxon>
        <taxon>Ascomycota</taxon>
        <taxon>Pezizomycotina</taxon>
        <taxon>Eurotiomycetes</taxon>
        <taxon>Eurotiomycetidae</taxon>
        <taxon>Onygenales</taxon>
        <taxon>Onygenaceae</taxon>
        <taxon>Coccidioides</taxon>
    </lineage>
</organism>
<dbReference type="CDD" id="cd18831">
    <property type="entry name" value="GH43_AnAbnA-like"/>
    <property type="match status" value="1"/>
</dbReference>
<dbReference type="STRING" id="404692.A0A0J6YMS1"/>
<evidence type="ECO:0000256" key="2">
    <source>
        <dbReference type="ARBA" id="ARBA00004834"/>
    </source>
</evidence>
<proteinExistence type="inferred from homology"/>
<gene>
    <name evidence="10" type="ORF">CIRG_09209</name>
</gene>
<dbReference type="PIRSF" id="PIRSF026534">
    <property type="entry name" value="Endo_alpha-L-arabinosidase"/>
    <property type="match status" value="1"/>
</dbReference>
<evidence type="ECO:0000256" key="8">
    <source>
        <dbReference type="PIRSR" id="PIRSR606710-1"/>
    </source>
</evidence>
<feature type="site" description="Important for catalytic activity, responsible for pKa modulation of the active site Glu and correct orientation of both the proton donor and substrate" evidence="9">
    <location>
        <position position="186"/>
    </location>
</feature>
<feature type="active site" description="Proton acceptor" evidence="8">
    <location>
        <position position="66"/>
    </location>
</feature>
<protein>
    <recommendedName>
        <fullName evidence="4 7">Arabinan endo-1,5-alpha-L-arabinosidase</fullName>
        <ecNumber evidence="4 7">3.2.1.99</ecNumber>
    </recommendedName>
</protein>
<dbReference type="Pfam" id="PF04616">
    <property type="entry name" value="Glyco_hydro_43"/>
    <property type="match status" value="1"/>
</dbReference>
<dbReference type="PANTHER" id="PTHR43301:SF5">
    <property type="entry name" value="ARABINAN ENDO-1,5-ALPHA-L-ARABINOSIDASE D-RELATED"/>
    <property type="match status" value="1"/>
</dbReference>
<dbReference type="GO" id="GO:0031222">
    <property type="term" value="P:arabinan catabolic process"/>
    <property type="evidence" value="ECO:0007669"/>
    <property type="project" value="UniProtKB-UniPathway"/>
</dbReference>
<dbReference type="AlphaFoldDB" id="A0A0J6YMS1"/>
<evidence type="ECO:0000256" key="9">
    <source>
        <dbReference type="PIRSR" id="PIRSR606710-2"/>
    </source>
</evidence>
<dbReference type="InterPro" id="IPR023296">
    <property type="entry name" value="Glyco_hydro_beta-prop_sf"/>
</dbReference>
<sequence length="377" mass="41970">MGLISTPLFPRKQFFLHPVSPCVMFRTFFALLLTAALSCSTAALPAEFSPQPAYPLAHNSSLVAHDPNIIQHRGFYYLFKGGIGVPFSKSNTLDGPWEDMGPVLTGPSIIPKQNRTRPWAPAIIAKDNTFYCFYTVSHRGSNDSAIGIATSKELRSGAWKDHGAIIQTGTGPGSQKYPFKEANAIDPHVFIDPKDEQAYLIFGSFFSGMWQIPLSSDILSLKDPEHIDATRLATKPEDVKPNDEEGGFMTYRDGWYYFWFSHGKCCHFDPKHLPEDGKEYSIRVGRSKNARGPFTDKNGKPLTSGGGHVVYGSNHNKKVYAPGGLGVLSDRSQDILYYHFLNTSVGLRHTDAYMGWSYLEYINGWPVAKYEPVNSRA</sequence>
<dbReference type="Proteomes" id="UP000054565">
    <property type="component" value="Unassembled WGS sequence"/>
</dbReference>
<dbReference type="PANTHER" id="PTHR43301">
    <property type="entry name" value="ARABINAN ENDO-1,5-ALPHA-L-ARABINOSIDASE"/>
    <property type="match status" value="1"/>
</dbReference>
<dbReference type="SUPFAM" id="SSF75005">
    <property type="entry name" value="Arabinanase/levansucrase/invertase"/>
    <property type="match status" value="1"/>
</dbReference>
<comment type="similarity">
    <text evidence="3 7">Belongs to the glycosyl hydrolase 43 family.</text>
</comment>
<dbReference type="InterPro" id="IPR006710">
    <property type="entry name" value="Glyco_hydro_43"/>
</dbReference>
<evidence type="ECO:0000256" key="7">
    <source>
        <dbReference type="PIRNR" id="PIRNR026534"/>
    </source>
</evidence>
<accession>A0A0J6YMS1</accession>
<keyword evidence="6 7" id="KW-0326">Glycosidase</keyword>
<evidence type="ECO:0000256" key="6">
    <source>
        <dbReference type="ARBA" id="ARBA00023295"/>
    </source>
</evidence>
<comment type="catalytic activity">
    <reaction evidence="1 7">
        <text>Endohydrolysis of (1-&gt;5)-alpha-arabinofuranosidic linkages in (1-&gt;5)-arabinans.</text>
        <dbReference type="EC" id="3.2.1.99"/>
    </reaction>
</comment>
<evidence type="ECO:0000256" key="3">
    <source>
        <dbReference type="ARBA" id="ARBA00009865"/>
    </source>
</evidence>
<dbReference type="UniPathway" id="UPA00667"/>
<evidence type="ECO:0000256" key="4">
    <source>
        <dbReference type="ARBA" id="ARBA00012586"/>
    </source>
</evidence>
<evidence type="ECO:0000256" key="1">
    <source>
        <dbReference type="ARBA" id="ARBA00000375"/>
    </source>
</evidence>
<comment type="pathway">
    <text evidence="2 7">Glycan metabolism; L-arabinan degradation.</text>
</comment>
<name>A0A0J6YMS1_COCIT</name>
<dbReference type="InterPro" id="IPR050727">
    <property type="entry name" value="GH43_arabinanases"/>
</dbReference>
<evidence type="ECO:0000313" key="10">
    <source>
        <dbReference type="EMBL" id="KMP09976.1"/>
    </source>
</evidence>
<reference evidence="11" key="1">
    <citation type="journal article" date="2010" name="Genome Res.">
        <title>Population genomic sequencing of Coccidioides fungi reveals recent hybridization and transposon control.</title>
        <authorList>
            <person name="Neafsey D.E."/>
            <person name="Barker B.M."/>
            <person name="Sharpton T.J."/>
            <person name="Stajich J.E."/>
            <person name="Park D.J."/>
            <person name="Whiston E."/>
            <person name="Hung C.-Y."/>
            <person name="McMahan C."/>
            <person name="White J."/>
            <person name="Sykes S."/>
            <person name="Heiman D."/>
            <person name="Young S."/>
            <person name="Zeng Q."/>
            <person name="Abouelleil A."/>
            <person name="Aftuck L."/>
            <person name="Bessette D."/>
            <person name="Brown A."/>
            <person name="FitzGerald M."/>
            <person name="Lui A."/>
            <person name="Macdonald J.P."/>
            <person name="Priest M."/>
            <person name="Orbach M.J."/>
            <person name="Galgiani J.N."/>
            <person name="Kirkland T.N."/>
            <person name="Cole G.T."/>
            <person name="Birren B.W."/>
            <person name="Henn M.R."/>
            <person name="Taylor J.W."/>
            <person name="Rounsley S.D."/>
        </authorList>
    </citation>
    <scope>NUCLEOTIDE SEQUENCE [LARGE SCALE GENOMIC DNA]</scope>
    <source>
        <strain evidence="11">RMSCC 2394</strain>
    </source>
</reference>
<dbReference type="OrthoDB" id="195678at2759"/>
<dbReference type="InterPro" id="IPR016840">
    <property type="entry name" value="Glyco_hydro_43_endo_a_Ara-ase"/>
</dbReference>
<evidence type="ECO:0000256" key="5">
    <source>
        <dbReference type="ARBA" id="ARBA00022801"/>
    </source>
</evidence>
<dbReference type="EC" id="3.2.1.99" evidence="4 7"/>
<dbReference type="GO" id="GO:0046558">
    <property type="term" value="F:arabinan endo-1,5-alpha-L-arabinosidase activity"/>
    <property type="evidence" value="ECO:0007669"/>
    <property type="project" value="UniProtKB-EC"/>
</dbReference>
<feature type="active site" description="Proton donor" evidence="8">
    <location>
        <position position="245"/>
    </location>
</feature>